<evidence type="ECO:0008006" key="5">
    <source>
        <dbReference type="Google" id="ProtNLM"/>
    </source>
</evidence>
<evidence type="ECO:0000259" key="1">
    <source>
        <dbReference type="Pfam" id="PF03478"/>
    </source>
</evidence>
<dbReference type="Gramene" id="AUR62008099-RA">
    <property type="protein sequence ID" value="AUR62008099-RA:cds"/>
    <property type="gene ID" value="AUR62008099"/>
</dbReference>
<gene>
    <name evidence="3" type="primary">LOC110700287</name>
</gene>
<sequence length="405" mass="46423">MDRETWSALPPELVLSIAERLETRTDIMQIRTVCQTWRSSVPLSMLSSRNFLSPLFPYRGMSHSSVLVANSVFLLQSDVGCEHRSLLISVEELNPGKLYVRAPLSRVVTRVLPIGSPNSFGWSDFQELGRFYTLRRVDRPEDMFSEKRLTEYDNKVVLFVDPNCETCPTIDDCTVIELYDQVDYLSVTRLKDGETQQVYFKGREFDDLVSFSGRVYAVDYEGRVCSMDYQSLNMSSVSEDPLPGGSRSNYKKRFAVSSGELYLILRRCQIGDHDAAFKVFKLNQEKQKWDSIEGIGDDRILFVTFDGCFFALAKDLPGWKGNSIVFRRGSFPEYSGIRDFDSKIFETWKLHLDVAVFNFGDGDCRPLETCPGYSSVFWSHLPWCKADNCLCNRGLRIPSTYMKQL</sequence>
<dbReference type="Pfam" id="PF03478">
    <property type="entry name" value="Beta-prop_KIB1-4"/>
    <property type="match status" value="1"/>
</dbReference>
<name>A0A803L8B0_CHEQI</name>
<dbReference type="InterPro" id="IPR036047">
    <property type="entry name" value="F-box-like_dom_sf"/>
</dbReference>
<feature type="domain" description="KIB1-4 beta-propeller" evidence="1">
    <location>
        <begin position="79"/>
        <end position="327"/>
    </location>
</feature>
<dbReference type="PANTHER" id="PTHR47123:SF6">
    <property type="entry name" value="F-BOX PROTEIN SKIP23-LIKE ISOFORM X1"/>
    <property type="match status" value="1"/>
</dbReference>
<accession>A0A803L8B0</accession>
<dbReference type="Pfam" id="PF12937">
    <property type="entry name" value="F-box-like"/>
    <property type="match status" value="1"/>
</dbReference>
<dbReference type="InterPro" id="IPR051304">
    <property type="entry name" value="SCF_F-box_domain"/>
</dbReference>
<dbReference type="InterPro" id="IPR005174">
    <property type="entry name" value="KIB1-4_b-propeller"/>
</dbReference>
<dbReference type="OMA" id="EYDNKVV"/>
<dbReference type="OrthoDB" id="638130at2759"/>
<dbReference type="RefSeq" id="XP_021733495.1">
    <property type="nucleotide sequence ID" value="XM_021877803.1"/>
</dbReference>
<dbReference type="PANTHER" id="PTHR47123">
    <property type="entry name" value="F-BOX PROTEIN SKIP23"/>
    <property type="match status" value="1"/>
</dbReference>
<dbReference type="Proteomes" id="UP000596660">
    <property type="component" value="Unplaced"/>
</dbReference>
<dbReference type="AlphaFoldDB" id="A0A803L8B0"/>
<dbReference type="SUPFAM" id="SSF81383">
    <property type="entry name" value="F-box domain"/>
    <property type="match status" value="1"/>
</dbReference>
<evidence type="ECO:0000313" key="4">
    <source>
        <dbReference type="Proteomes" id="UP000596660"/>
    </source>
</evidence>
<evidence type="ECO:0000259" key="2">
    <source>
        <dbReference type="Pfam" id="PF12937"/>
    </source>
</evidence>
<keyword evidence="4" id="KW-1185">Reference proteome</keyword>
<feature type="domain" description="F-box" evidence="2">
    <location>
        <begin position="6"/>
        <end position="40"/>
    </location>
</feature>
<dbReference type="GeneID" id="110700287"/>
<evidence type="ECO:0000313" key="3">
    <source>
        <dbReference type="EnsemblPlants" id="AUR62008099-RA:cds"/>
    </source>
</evidence>
<reference evidence="3" key="1">
    <citation type="journal article" date="2017" name="Nature">
        <title>The genome of Chenopodium quinoa.</title>
        <authorList>
            <person name="Jarvis D.E."/>
            <person name="Ho Y.S."/>
            <person name="Lightfoot D.J."/>
            <person name="Schmoeckel S.M."/>
            <person name="Li B."/>
            <person name="Borm T.J.A."/>
            <person name="Ohyanagi H."/>
            <person name="Mineta K."/>
            <person name="Michell C.T."/>
            <person name="Saber N."/>
            <person name="Kharbatia N.M."/>
            <person name="Rupper R.R."/>
            <person name="Sharp A.R."/>
            <person name="Dally N."/>
            <person name="Boughton B.A."/>
            <person name="Woo Y.H."/>
            <person name="Gao G."/>
            <person name="Schijlen E.G.W.M."/>
            <person name="Guo X."/>
            <person name="Momin A.A."/>
            <person name="Negrao S."/>
            <person name="Al-Babili S."/>
            <person name="Gehring C."/>
            <person name="Roessner U."/>
            <person name="Jung C."/>
            <person name="Murphy K."/>
            <person name="Arold S.T."/>
            <person name="Gojobori T."/>
            <person name="van der Linden C.G."/>
            <person name="van Loo E.N."/>
            <person name="Jellen E.N."/>
            <person name="Maughan P.J."/>
            <person name="Tester M."/>
        </authorList>
    </citation>
    <scope>NUCLEOTIDE SEQUENCE [LARGE SCALE GENOMIC DNA]</scope>
    <source>
        <strain evidence="3">cv. PI 614886</strain>
    </source>
</reference>
<dbReference type="EnsemblPlants" id="AUR62008099-RA">
    <property type="protein sequence ID" value="AUR62008099-RA:cds"/>
    <property type="gene ID" value="AUR62008099"/>
</dbReference>
<dbReference type="InterPro" id="IPR001810">
    <property type="entry name" value="F-box_dom"/>
</dbReference>
<reference evidence="3" key="2">
    <citation type="submission" date="2021-03" db="UniProtKB">
        <authorList>
            <consortium name="EnsemblPlants"/>
        </authorList>
    </citation>
    <scope>IDENTIFICATION</scope>
</reference>
<dbReference type="Gene3D" id="1.20.1280.50">
    <property type="match status" value="1"/>
</dbReference>
<organism evidence="3 4">
    <name type="scientific">Chenopodium quinoa</name>
    <name type="common">Quinoa</name>
    <dbReference type="NCBI Taxonomy" id="63459"/>
    <lineage>
        <taxon>Eukaryota</taxon>
        <taxon>Viridiplantae</taxon>
        <taxon>Streptophyta</taxon>
        <taxon>Embryophyta</taxon>
        <taxon>Tracheophyta</taxon>
        <taxon>Spermatophyta</taxon>
        <taxon>Magnoliopsida</taxon>
        <taxon>eudicotyledons</taxon>
        <taxon>Gunneridae</taxon>
        <taxon>Pentapetalae</taxon>
        <taxon>Caryophyllales</taxon>
        <taxon>Chenopodiaceae</taxon>
        <taxon>Chenopodioideae</taxon>
        <taxon>Atripliceae</taxon>
        <taxon>Chenopodium</taxon>
    </lineage>
</organism>
<proteinExistence type="predicted"/>
<protein>
    <recommendedName>
        <fullName evidence="5">F-box domain-containing protein</fullName>
    </recommendedName>
</protein>
<dbReference type="KEGG" id="cqi:110700287"/>